<evidence type="ECO:0000313" key="2">
    <source>
        <dbReference type="Proteomes" id="UP001231649"/>
    </source>
</evidence>
<accession>A0ACC2Q6L7</accession>
<gene>
    <name evidence="1" type="ORF">PYW08_010098</name>
</gene>
<proteinExistence type="predicted"/>
<dbReference type="EMBL" id="CM056801">
    <property type="protein sequence ID" value="KAJ8708716.1"/>
    <property type="molecule type" value="Genomic_DNA"/>
</dbReference>
<evidence type="ECO:0000313" key="1">
    <source>
        <dbReference type="EMBL" id="KAJ8708716.1"/>
    </source>
</evidence>
<sequence>MEETFHSFHRILSFAGIPIFAEKWNTKPWLLLQIFNCIIAIFCFIFTTGFVVTKFDDFLLCIQGACIWTTGVIMTISLLVCLVFRSQFRSFLEEMAFRDAMLEMPLINHIFLVNHDGEKITELRNLVVDTQEKLFKYTRVLLKTYMFSVFLVATLYLCSPIYGMIVREDESLRLLAFDMWFPWSLENYTVYIVSFIFHAYAGYLCCIAYPGLQSMIILLIGQVIRQIKILTFILLHMDELVLEITGVQDNRWRIYCTAVLSQCVDHYVKIKSFSNRLNVICRPFYLTLILVAIMLVCMCSVKITISNKLSLDTTKYYVHEFCFILVVLMFCLIGQQVENECDELEKAVTEKWYIFNRTHKTNVRIFNMALSQGMPIYIFGTIPLSLPTFTWFIKTGMSFFTLVMNVLEEVEE</sequence>
<comment type="caution">
    <text evidence="1">The sequence shown here is derived from an EMBL/GenBank/DDBJ whole genome shotgun (WGS) entry which is preliminary data.</text>
</comment>
<name>A0ACC2Q6L7_9NEOP</name>
<dbReference type="Proteomes" id="UP001231649">
    <property type="component" value="Chromosome 25"/>
</dbReference>
<organism evidence="1 2">
    <name type="scientific">Mythimna loreyi</name>
    <dbReference type="NCBI Taxonomy" id="667449"/>
    <lineage>
        <taxon>Eukaryota</taxon>
        <taxon>Metazoa</taxon>
        <taxon>Ecdysozoa</taxon>
        <taxon>Arthropoda</taxon>
        <taxon>Hexapoda</taxon>
        <taxon>Insecta</taxon>
        <taxon>Pterygota</taxon>
        <taxon>Neoptera</taxon>
        <taxon>Endopterygota</taxon>
        <taxon>Lepidoptera</taxon>
        <taxon>Glossata</taxon>
        <taxon>Ditrysia</taxon>
        <taxon>Noctuoidea</taxon>
        <taxon>Noctuidae</taxon>
        <taxon>Noctuinae</taxon>
        <taxon>Hadenini</taxon>
        <taxon>Mythimna</taxon>
    </lineage>
</organism>
<protein>
    <submittedName>
        <fullName evidence="1">Uncharacterized protein</fullName>
    </submittedName>
</protein>
<reference evidence="1" key="1">
    <citation type="submission" date="2023-03" db="EMBL/GenBank/DDBJ databases">
        <title>Chromosome-level genomes of two armyworms, Mythimna separata and Mythimna loreyi, provide insights into the biosynthesis and reception of sex pheromones.</title>
        <authorList>
            <person name="Zhao H."/>
        </authorList>
    </citation>
    <scope>NUCLEOTIDE SEQUENCE</scope>
    <source>
        <strain evidence="1">BeijingLab</strain>
    </source>
</reference>
<keyword evidence="2" id="KW-1185">Reference proteome</keyword>